<evidence type="ECO:0000256" key="1">
    <source>
        <dbReference type="SAM" id="MobiDB-lite"/>
    </source>
</evidence>
<accession>A0A927F417</accession>
<evidence type="ECO:0000313" key="2">
    <source>
        <dbReference type="EMBL" id="MBD5778013.1"/>
    </source>
</evidence>
<comment type="caution">
    <text evidence="2">The sequence shown here is derived from an EMBL/GenBank/DDBJ whole genome shotgun (WGS) entry which is preliminary data.</text>
</comment>
<sequence>MKSKSPSAASKKSTPNSAPKRVDRSDPPFSPRWRGFSEDALLLRWVGRSAGDNKSSGKRPCAAILFGWTFLLAACSNVPPSSQVELTAPNLVTQSEQPAGVTHTLTLQTPTPAWKLVPMMLYRTSENEYLCVHTLSAPDGMVAQVLSTVSNQISFRHLGSSEPVVRHYVLGKTWKWNGNPEVTFIDSIDELKDALADAQSVPFTTP</sequence>
<reference evidence="2" key="1">
    <citation type="submission" date="2020-09" db="EMBL/GenBank/DDBJ databases">
        <title>Pelagicoccus enzymogenes sp. nov. with an EPS production, isolated from marine sediment.</title>
        <authorList>
            <person name="Feng X."/>
        </authorList>
    </citation>
    <scope>NUCLEOTIDE SEQUENCE</scope>
    <source>
        <strain evidence="2">NFK12</strain>
    </source>
</reference>
<dbReference type="RefSeq" id="WP_191615142.1">
    <property type="nucleotide sequence ID" value="NZ_JACYFG010000002.1"/>
</dbReference>
<gene>
    <name evidence="2" type="ORF">IEN85_00705</name>
</gene>
<keyword evidence="3" id="KW-1185">Reference proteome</keyword>
<evidence type="ECO:0000313" key="3">
    <source>
        <dbReference type="Proteomes" id="UP000622317"/>
    </source>
</evidence>
<organism evidence="2 3">
    <name type="scientific">Pelagicoccus enzymogenes</name>
    <dbReference type="NCBI Taxonomy" id="2773457"/>
    <lineage>
        <taxon>Bacteria</taxon>
        <taxon>Pseudomonadati</taxon>
        <taxon>Verrucomicrobiota</taxon>
        <taxon>Opitutia</taxon>
        <taxon>Puniceicoccales</taxon>
        <taxon>Pelagicoccaceae</taxon>
        <taxon>Pelagicoccus</taxon>
    </lineage>
</organism>
<feature type="region of interest" description="Disordered" evidence="1">
    <location>
        <begin position="1"/>
        <end position="32"/>
    </location>
</feature>
<protein>
    <submittedName>
        <fullName evidence="2">Uncharacterized protein</fullName>
    </submittedName>
</protein>
<dbReference type="Proteomes" id="UP000622317">
    <property type="component" value="Unassembled WGS sequence"/>
</dbReference>
<proteinExistence type="predicted"/>
<dbReference type="AlphaFoldDB" id="A0A927F417"/>
<name>A0A927F417_9BACT</name>
<dbReference type="EMBL" id="JACYFG010000002">
    <property type="protein sequence ID" value="MBD5778013.1"/>
    <property type="molecule type" value="Genomic_DNA"/>
</dbReference>
<feature type="compositionally biased region" description="Low complexity" evidence="1">
    <location>
        <begin position="1"/>
        <end position="19"/>
    </location>
</feature>